<name>A0A1I2IV18_9BACT</name>
<organism evidence="2 3">
    <name type="scientific">Thermoflexibacter ruber</name>
    <dbReference type="NCBI Taxonomy" id="1003"/>
    <lineage>
        <taxon>Bacteria</taxon>
        <taxon>Pseudomonadati</taxon>
        <taxon>Bacteroidota</taxon>
        <taxon>Cytophagia</taxon>
        <taxon>Cytophagales</taxon>
        <taxon>Thermoflexibacteraceae</taxon>
        <taxon>Thermoflexibacter</taxon>
    </lineage>
</organism>
<dbReference type="PANTHER" id="PTHR37308:SF1">
    <property type="entry name" value="POLYPRENYL-PHOSPHATE TRANSPORTER"/>
    <property type="match status" value="1"/>
</dbReference>
<dbReference type="RefSeq" id="WP_091548785.1">
    <property type="nucleotide sequence ID" value="NZ_FONY01000037.1"/>
</dbReference>
<dbReference type="InterPro" id="IPR007163">
    <property type="entry name" value="VCA0040-like"/>
</dbReference>
<accession>A0A1I2IV18</accession>
<proteinExistence type="predicted"/>
<feature type="transmembrane region" description="Helical" evidence="1">
    <location>
        <begin position="69"/>
        <end position="91"/>
    </location>
</feature>
<dbReference type="AlphaFoldDB" id="A0A1I2IV18"/>
<gene>
    <name evidence="2" type="ORF">SAMN04488541_103733</name>
</gene>
<dbReference type="PANTHER" id="PTHR37308">
    <property type="entry name" value="INTEGRAL MEMBRANE PROTEIN"/>
    <property type="match status" value="1"/>
</dbReference>
<feature type="transmembrane region" description="Helical" evidence="1">
    <location>
        <begin position="126"/>
        <end position="145"/>
    </location>
</feature>
<dbReference type="Pfam" id="PF04018">
    <property type="entry name" value="VCA0040-like"/>
    <property type="match status" value="1"/>
</dbReference>
<evidence type="ECO:0000313" key="3">
    <source>
        <dbReference type="Proteomes" id="UP000199513"/>
    </source>
</evidence>
<feature type="transmembrane region" description="Helical" evidence="1">
    <location>
        <begin position="97"/>
        <end position="114"/>
    </location>
</feature>
<dbReference type="EMBL" id="FONY01000037">
    <property type="protein sequence ID" value="SFF46225.1"/>
    <property type="molecule type" value="Genomic_DNA"/>
</dbReference>
<keyword evidence="1" id="KW-0472">Membrane</keyword>
<reference evidence="2 3" key="1">
    <citation type="submission" date="2016-10" db="EMBL/GenBank/DDBJ databases">
        <authorList>
            <person name="de Groot N.N."/>
        </authorList>
    </citation>
    <scope>NUCLEOTIDE SEQUENCE [LARGE SCALE GENOMIC DNA]</scope>
    <source>
        <strain>GEY</strain>
        <strain evidence="3">DSM 9560</strain>
    </source>
</reference>
<dbReference type="STRING" id="1003.SAMN04488541_103733"/>
<keyword evidence="1" id="KW-1133">Transmembrane helix</keyword>
<evidence type="ECO:0000256" key="1">
    <source>
        <dbReference type="SAM" id="Phobius"/>
    </source>
</evidence>
<protein>
    <submittedName>
        <fullName evidence="2">Putative membrane protein</fullName>
    </submittedName>
</protein>
<feature type="transmembrane region" description="Helical" evidence="1">
    <location>
        <begin position="151"/>
        <end position="178"/>
    </location>
</feature>
<sequence length="317" mass="35248">MQKYFFIYLKGIAMGAADVVPGVSGGTIAFISGIYERLINAIRSINGKALQYLFKFDFKGLWSQIDANFLITLFAGIFTSLLSLSRLVLYLMENHPILLWSFFLGLVLASAVTVGRKITQWSIGTILALLVGIAVAFYVTVAVPVDTPTALWFIFLSGAVAICAMILPGISGSFILLLMGKYHYIFSVIKEITGLKFTFENISTLLTFLVGCVVGLLSFSHVLNWMLKKYHNLTIALLTGFMVGSLNKVWPWRQVTQTYIDSKGNEKTLLDKSVLPNVYEQVTGKDAELFFAFVLIILGFAIVYLIEKWSANKNQEV</sequence>
<feature type="transmembrane region" description="Helical" evidence="1">
    <location>
        <begin position="289"/>
        <end position="306"/>
    </location>
</feature>
<evidence type="ECO:0000313" key="2">
    <source>
        <dbReference type="EMBL" id="SFF46225.1"/>
    </source>
</evidence>
<keyword evidence="1" id="KW-0812">Transmembrane</keyword>
<keyword evidence="3" id="KW-1185">Reference proteome</keyword>
<dbReference type="OrthoDB" id="9793746at2"/>
<dbReference type="Proteomes" id="UP000199513">
    <property type="component" value="Unassembled WGS sequence"/>
</dbReference>
<feature type="transmembrane region" description="Helical" evidence="1">
    <location>
        <begin position="199"/>
        <end position="223"/>
    </location>
</feature>